<dbReference type="GO" id="GO:0016788">
    <property type="term" value="F:hydrolase activity, acting on ester bonds"/>
    <property type="evidence" value="ECO:0007669"/>
    <property type="project" value="TreeGrafter"/>
</dbReference>
<dbReference type="STRING" id="98765.A0A2R6S6T1"/>
<dbReference type="PANTHER" id="PTHR32440">
    <property type="entry name" value="PHOSPHATASE DCR2-RELATED-RELATED"/>
    <property type="match status" value="1"/>
</dbReference>
<feature type="chain" id="PRO_5015316735" description="Calcineurin-like phosphoesterase domain-containing protein" evidence="1">
    <location>
        <begin position="22"/>
        <end position="247"/>
    </location>
</feature>
<dbReference type="Gene3D" id="3.60.21.10">
    <property type="match status" value="1"/>
</dbReference>
<dbReference type="OrthoDB" id="783096at2759"/>
<dbReference type="InterPro" id="IPR029052">
    <property type="entry name" value="Metallo-depent_PP-like"/>
</dbReference>
<proteinExistence type="predicted"/>
<gene>
    <name evidence="3" type="ORF">PHLCEN_2v159</name>
</gene>
<sequence length="247" mass="27529">MGENFVLMLLLVASLVQILVAAPTYNPRQLSLPSQLNPYPTKPRLSFRPDGTFKITVFSDLHFGENAWDVWGPQQDVNSTRLMRKVLADEKPDYVFINGDLITGENTFRENSTVYIDEIVAPLNDVKVPFSSTHGNHDNQANITHLEEILREQRDAPLSYTRVAPPGVGGEYGPGNYWVPVNFQPALIIWAFDSRGGWSEGQGSAPLPDWVDDSVATWIEQETALMDSVWGPPDKTRGALAFVHIPP</sequence>
<dbReference type="Pfam" id="PF00149">
    <property type="entry name" value="Metallophos"/>
    <property type="match status" value="1"/>
</dbReference>
<dbReference type="Proteomes" id="UP000186601">
    <property type="component" value="Unassembled WGS sequence"/>
</dbReference>
<organism evidence="3 4">
    <name type="scientific">Hermanssonia centrifuga</name>
    <dbReference type="NCBI Taxonomy" id="98765"/>
    <lineage>
        <taxon>Eukaryota</taxon>
        <taxon>Fungi</taxon>
        <taxon>Dikarya</taxon>
        <taxon>Basidiomycota</taxon>
        <taxon>Agaricomycotina</taxon>
        <taxon>Agaricomycetes</taxon>
        <taxon>Polyporales</taxon>
        <taxon>Meruliaceae</taxon>
        <taxon>Hermanssonia</taxon>
    </lineage>
</organism>
<dbReference type="EMBL" id="MLYV02000012">
    <property type="protein sequence ID" value="PSS37976.1"/>
    <property type="molecule type" value="Genomic_DNA"/>
</dbReference>
<comment type="caution">
    <text evidence="3">The sequence shown here is derived from an EMBL/GenBank/DDBJ whole genome shotgun (WGS) entry which is preliminary data.</text>
</comment>
<dbReference type="PANTHER" id="PTHR32440:SF11">
    <property type="entry name" value="METALLOPHOSPHOESTERASE DOMAIN-CONTAINING PROTEIN"/>
    <property type="match status" value="1"/>
</dbReference>
<dbReference type="AlphaFoldDB" id="A0A2R6S6T1"/>
<evidence type="ECO:0000259" key="2">
    <source>
        <dbReference type="Pfam" id="PF00149"/>
    </source>
</evidence>
<accession>A0A2R6S6T1</accession>
<keyword evidence="1" id="KW-0732">Signal</keyword>
<dbReference type="InterPro" id="IPR004843">
    <property type="entry name" value="Calcineurin-like_PHP"/>
</dbReference>
<name>A0A2R6S6T1_9APHY</name>
<feature type="domain" description="Calcineurin-like phosphoesterase" evidence="2">
    <location>
        <begin position="53"/>
        <end position="145"/>
    </location>
</feature>
<feature type="signal peptide" evidence="1">
    <location>
        <begin position="1"/>
        <end position="21"/>
    </location>
</feature>
<protein>
    <recommendedName>
        <fullName evidence="2">Calcineurin-like phosphoesterase domain-containing protein</fullName>
    </recommendedName>
</protein>
<dbReference type="GO" id="GO:0005737">
    <property type="term" value="C:cytoplasm"/>
    <property type="evidence" value="ECO:0007669"/>
    <property type="project" value="TreeGrafter"/>
</dbReference>
<dbReference type="SUPFAM" id="SSF56300">
    <property type="entry name" value="Metallo-dependent phosphatases"/>
    <property type="match status" value="1"/>
</dbReference>
<evidence type="ECO:0000313" key="4">
    <source>
        <dbReference type="Proteomes" id="UP000186601"/>
    </source>
</evidence>
<evidence type="ECO:0000256" key="1">
    <source>
        <dbReference type="SAM" id="SignalP"/>
    </source>
</evidence>
<dbReference type="CDD" id="cd07383">
    <property type="entry name" value="MPP_Dcr2"/>
    <property type="match status" value="1"/>
</dbReference>
<reference evidence="3 4" key="1">
    <citation type="submission" date="2018-02" db="EMBL/GenBank/DDBJ databases">
        <title>Genome sequence of the basidiomycete white-rot fungus Phlebia centrifuga.</title>
        <authorList>
            <person name="Granchi Z."/>
            <person name="Peng M."/>
            <person name="de Vries R.P."/>
            <person name="Hilden K."/>
            <person name="Makela M.R."/>
            <person name="Grigoriev I."/>
            <person name="Riley R."/>
        </authorList>
    </citation>
    <scope>NUCLEOTIDE SEQUENCE [LARGE SCALE GENOMIC DNA]</scope>
    <source>
        <strain evidence="3 4">FBCC195</strain>
    </source>
</reference>
<keyword evidence="4" id="KW-1185">Reference proteome</keyword>
<evidence type="ECO:0000313" key="3">
    <source>
        <dbReference type="EMBL" id="PSS37976.1"/>
    </source>
</evidence>